<dbReference type="InterPro" id="IPR008984">
    <property type="entry name" value="SMAD_FHA_dom_sf"/>
</dbReference>
<keyword evidence="2" id="KW-0812">Transmembrane</keyword>
<dbReference type="RefSeq" id="WP_307214954.1">
    <property type="nucleotide sequence ID" value="NZ_JAUSTI010000004.1"/>
</dbReference>
<evidence type="ECO:0000256" key="2">
    <source>
        <dbReference type="SAM" id="Phobius"/>
    </source>
</evidence>
<organism evidence="4 5">
    <name type="scientific">Paenibacillus tundrae</name>
    <dbReference type="NCBI Taxonomy" id="528187"/>
    <lineage>
        <taxon>Bacteria</taxon>
        <taxon>Bacillati</taxon>
        <taxon>Bacillota</taxon>
        <taxon>Bacilli</taxon>
        <taxon>Bacillales</taxon>
        <taxon>Paenibacillaceae</taxon>
        <taxon>Paenibacillus</taxon>
    </lineage>
</organism>
<evidence type="ECO:0000256" key="1">
    <source>
        <dbReference type="SAM" id="MobiDB-lite"/>
    </source>
</evidence>
<dbReference type="SUPFAM" id="SSF49879">
    <property type="entry name" value="SMAD/FHA domain"/>
    <property type="match status" value="1"/>
</dbReference>
<dbReference type="InterPro" id="IPR045962">
    <property type="entry name" value="DUF6382"/>
</dbReference>
<proteinExistence type="predicted"/>
<feature type="compositionally biased region" description="Basic and acidic residues" evidence="1">
    <location>
        <begin position="261"/>
        <end position="270"/>
    </location>
</feature>
<dbReference type="InterPro" id="IPR050923">
    <property type="entry name" value="Cell_Proc_Reg/RNA_Proc"/>
</dbReference>
<feature type="compositionally biased region" description="Polar residues" evidence="1">
    <location>
        <begin position="292"/>
        <end position="307"/>
    </location>
</feature>
<keyword evidence="2" id="KW-1133">Transmembrane helix</keyword>
<dbReference type="Pfam" id="PF19909">
    <property type="entry name" value="DUF6382"/>
    <property type="match status" value="1"/>
</dbReference>
<feature type="transmembrane region" description="Helical" evidence="2">
    <location>
        <begin position="355"/>
        <end position="376"/>
    </location>
</feature>
<gene>
    <name evidence="4" type="ORF">J2T19_001859</name>
</gene>
<dbReference type="PANTHER" id="PTHR23308">
    <property type="entry name" value="NUCLEAR INHIBITOR OF PROTEIN PHOSPHATASE-1"/>
    <property type="match status" value="1"/>
</dbReference>
<feature type="domain" description="FHA" evidence="3">
    <location>
        <begin position="544"/>
        <end position="594"/>
    </location>
</feature>
<reference evidence="4 5" key="1">
    <citation type="submission" date="2023-07" db="EMBL/GenBank/DDBJ databases">
        <title>Sorghum-associated microbial communities from plants grown in Nebraska, USA.</title>
        <authorList>
            <person name="Schachtman D."/>
        </authorList>
    </citation>
    <scope>NUCLEOTIDE SEQUENCE [LARGE SCALE GENOMIC DNA]</scope>
    <source>
        <strain evidence="4 5">DS1314</strain>
    </source>
</reference>
<name>A0ABT9WBL0_9BACL</name>
<comment type="caution">
    <text evidence="4">The sequence shown here is derived from an EMBL/GenBank/DDBJ whole genome shotgun (WGS) entry which is preliminary data.</text>
</comment>
<evidence type="ECO:0000313" key="4">
    <source>
        <dbReference type="EMBL" id="MDQ0170417.1"/>
    </source>
</evidence>
<dbReference type="InterPro" id="IPR000253">
    <property type="entry name" value="FHA_dom"/>
</dbReference>
<accession>A0ABT9WBL0</accession>
<feature type="region of interest" description="Disordered" evidence="1">
    <location>
        <begin position="233"/>
        <end position="307"/>
    </location>
</feature>
<dbReference type="Pfam" id="PF00498">
    <property type="entry name" value="FHA"/>
    <property type="match status" value="1"/>
</dbReference>
<dbReference type="EMBL" id="JAUSTI010000004">
    <property type="protein sequence ID" value="MDQ0170417.1"/>
    <property type="molecule type" value="Genomic_DNA"/>
</dbReference>
<evidence type="ECO:0000259" key="3">
    <source>
        <dbReference type="PROSITE" id="PS50006"/>
    </source>
</evidence>
<dbReference type="SMART" id="SM00240">
    <property type="entry name" value="FHA"/>
    <property type="match status" value="1"/>
</dbReference>
<feature type="compositionally biased region" description="Polar residues" evidence="1">
    <location>
        <begin position="233"/>
        <end position="251"/>
    </location>
</feature>
<protein>
    <recommendedName>
        <fullName evidence="3">FHA domain-containing protein</fullName>
    </recommendedName>
</protein>
<dbReference type="Proteomes" id="UP001233836">
    <property type="component" value="Unassembled WGS sequence"/>
</dbReference>
<dbReference type="Gene3D" id="2.60.200.20">
    <property type="match status" value="1"/>
</dbReference>
<dbReference type="CDD" id="cd00060">
    <property type="entry name" value="FHA"/>
    <property type="match status" value="1"/>
</dbReference>
<keyword evidence="5" id="KW-1185">Reference proteome</keyword>
<evidence type="ECO:0000313" key="5">
    <source>
        <dbReference type="Proteomes" id="UP001233836"/>
    </source>
</evidence>
<feature type="transmembrane region" description="Helical" evidence="2">
    <location>
        <begin position="329"/>
        <end position="349"/>
    </location>
</feature>
<dbReference type="PROSITE" id="PS50006">
    <property type="entry name" value="FHA_DOMAIN"/>
    <property type="match status" value="1"/>
</dbReference>
<sequence length="621" mass="69372">MYGLTRDFIRNGGAFMVLEKPEGLKMENLSRVQTGMLTANSIPRLLPIHIREVDSTVTLQYDISGYKMLSQVLKSSKIEMVVLYGLLYQLADTFTECRQYMLESRKLMLQEEYIFVNGSLDQGELGLVYVPLMDTPEVDSTPLHFRELVIRLMAHTKELQGQGIQRVLQSCDTEQWNIQNLRELLMELYADEQKGSNNVEFLSSVSTGDGGFAFKDAQLTGNPALEEVQIGQPQFSSRESYSPQHVSNESEPQLHWRKQSKTPEEKELDIVNRAMPSSSTTRAQRDVPPQSRIGNEQSLGRSNNASVQGVMYDEPLDDEGEKKAASSKVTYILLGCMVGMALVWRFIYMEQPGETQMILSAALSAVLLAIAAWAWLSKGKFNTAKGNTKRNKADQKLNAYPYSDSDSNAMEPLTDKKPIFFGLGKKRPKEEEEMFQENWRWNAPARAVDQASTTPGYVSQGMSTRFQDLHTETHNNLTPQSTPIAPSTSELPRYHMATELTVNLQNVGGGEQALTGTATPAYYLERRSATGERNERMDVSGASFVIGRSAEMVQWVDTATGVSRAHVELSRNKTGYVIKDLGSVNGTILQGNPLAPYKEYPLQDGDTFTLADSSYTYRSVG</sequence>
<keyword evidence="2" id="KW-0472">Membrane</keyword>